<evidence type="ECO:0000313" key="1">
    <source>
        <dbReference type="EnsemblProtists" id="Phyra83838"/>
    </source>
</evidence>
<evidence type="ECO:0008006" key="3">
    <source>
        <dbReference type="Google" id="ProtNLM"/>
    </source>
</evidence>
<dbReference type="PANTHER" id="PTHR40866:SF1">
    <property type="entry name" value="BED-TYPE DOMAIN-CONTAINING PROTEIN"/>
    <property type="match status" value="1"/>
</dbReference>
<name>H3H0X4_PHYRM</name>
<organism evidence="1 2">
    <name type="scientific">Phytophthora ramorum</name>
    <name type="common">Sudden oak death agent</name>
    <dbReference type="NCBI Taxonomy" id="164328"/>
    <lineage>
        <taxon>Eukaryota</taxon>
        <taxon>Sar</taxon>
        <taxon>Stramenopiles</taxon>
        <taxon>Oomycota</taxon>
        <taxon>Peronosporomycetes</taxon>
        <taxon>Peronosporales</taxon>
        <taxon>Peronosporaceae</taxon>
        <taxon>Phytophthora</taxon>
    </lineage>
</organism>
<reference evidence="1" key="2">
    <citation type="submission" date="2015-06" db="UniProtKB">
        <authorList>
            <consortium name="EnsemblProtists"/>
        </authorList>
    </citation>
    <scope>IDENTIFICATION</scope>
    <source>
        <strain evidence="1">Pr102</strain>
    </source>
</reference>
<accession>H3H0X4</accession>
<dbReference type="HOGENOM" id="CLU_037484_4_0_1"/>
<evidence type="ECO:0000313" key="2">
    <source>
        <dbReference type="Proteomes" id="UP000005238"/>
    </source>
</evidence>
<protein>
    <recommendedName>
        <fullName evidence="3">BED-type domain-containing protein</fullName>
    </recommendedName>
</protein>
<dbReference type="EnsemblProtists" id="Phyra83838">
    <property type="protein sequence ID" value="Phyra83838"/>
    <property type="gene ID" value="Phyra83838"/>
</dbReference>
<keyword evidence="2" id="KW-1185">Reference proteome</keyword>
<reference evidence="2" key="1">
    <citation type="journal article" date="2006" name="Science">
        <title>Phytophthora genome sequences uncover evolutionary origins and mechanisms of pathogenesis.</title>
        <authorList>
            <person name="Tyler B.M."/>
            <person name="Tripathy S."/>
            <person name="Zhang X."/>
            <person name="Dehal P."/>
            <person name="Jiang R.H."/>
            <person name="Aerts A."/>
            <person name="Arredondo F.D."/>
            <person name="Baxter L."/>
            <person name="Bensasson D."/>
            <person name="Beynon J.L."/>
            <person name="Chapman J."/>
            <person name="Damasceno C.M."/>
            <person name="Dorrance A.E."/>
            <person name="Dou D."/>
            <person name="Dickerman A.W."/>
            <person name="Dubchak I.L."/>
            <person name="Garbelotto M."/>
            <person name="Gijzen M."/>
            <person name="Gordon S.G."/>
            <person name="Govers F."/>
            <person name="Grunwald N.J."/>
            <person name="Huang W."/>
            <person name="Ivors K.L."/>
            <person name="Jones R.W."/>
            <person name="Kamoun S."/>
            <person name="Krampis K."/>
            <person name="Lamour K.H."/>
            <person name="Lee M.K."/>
            <person name="McDonald W.H."/>
            <person name="Medina M."/>
            <person name="Meijer H.J."/>
            <person name="Nordberg E.K."/>
            <person name="Maclean D.J."/>
            <person name="Ospina-Giraldo M.D."/>
            <person name="Morris P.F."/>
            <person name="Phuntumart V."/>
            <person name="Putnam N.H."/>
            <person name="Rash S."/>
            <person name="Rose J.K."/>
            <person name="Sakihama Y."/>
            <person name="Salamov A.A."/>
            <person name="Savidor A."/>
            <person name="Scheuring C.F."/>
            <person name="Smith B.M."/>
            <person name="Sobral B.W."/>
            <person name="Terry A."/>
            <person name="Torto-Alalibo T.A."/>
            <person name="Win J."/>
            <person name="Xu Z."/>
            <person name="Zhang H."/>
            <person name="Grigoriev I.V."/>
            <person name="Rokhsar D.S."/>
            <person name="Boore J.L."/>
        </authorList>
    </citation>
    <scope>NUCLEOTIDE SEQUENCE [LARGE SCALE GENOMIC DNA]</scope>
    <source>
        <strain evidence="2">Pr102</strain>
    </source>
</reference>
<dbReference type="OMA" id="TFSGRHY"/>
<dbReference type="PANTHER" id="PTHR40866">
    <property type="entry name" value="BED-TYPE DOMAIN-CONTAINING PROTEIN"/>
    <property type="match status" value="1"/>
</dbReference>
<sequence>MPSNNHTLTNTPMFTKKSREDFKCSTCSKTCTSAHGYINLITHLRTNHPAYLEDASQAAKNRNALRLRVIDEKTRDIFRDIFRWCEWVVVDRLPLSFVERKMTRKNAALSPISKKTLKLYLARVFKSAEARVAEELPPSFGIVVDGCTFSGRHYIAIFPVFNDPDLCSGSPAQGGSDYYDDTDCYIRRFLLLVLCPLDVEKDLEAQSLFDLIADTLSRYNRPWGAVHFMVADNGSVNQYIGSRDGAITMIGCASHRINVAVNDYLSDYETLLSKIHALMI</sequence>
<dbReference type="eggNOG" id="ENOG502RFSV">
    <property type="taxonomic scope" value="Eukaryota"/>
</dbReference>
<dbReference type="Proteomes" id="UP000005238">
    <property type="component" value="Unassembled WGS sequence"/>
</dbReference>
<dbReference type="EMBL" id="DS566094">
    <property type="status" value="NOT_ANNOTATED_CDS"/>
    <property type="molecule type" value="Genomic_DNA"/>
</dbReference>
<dbReference type="AlphaFoldDB" id="H3H0X4"/>
<dbReference type="InParanoid" id="H3H0X4"/>
<proteinExistence type="predicted"/>